<dbReference type="InterPro" id="IPR007276">
    <property type="entry name" value="Nop14"/>
</dbReference>
<protein>
    <submittedName>
        <fullName evidence="9">Nucleolar protein 14</fullName>
    </submittedName>
</protein>
<dbReference type="Proteomes" id="UP000887574">
    <property type="component" value="Unplaced"/>
</dbReference>
<dbReference type="PANTHER" id="PTHR23183:SF0">
    <property type="entry name" value="NUCLEOLAR PROTEIN 14"/>
    <property type="match status" value="1"/>
</dbReference>
<proteinExistence type="inferred from homology"/>
<dbReference type="Pfam" id="PF04147">
    <property type="entry name" value="Nop14"/>
    <property type="match status" value="2"/>
</dbReference>
<comment type="similarity">
    <text evidence="2">Belongs to the NOP14 family.</text>
</comment>
<evidence type="ECO:0000256" key="2">
    <source>
        <dbReference type="ARBA" id="ARBA00007466"/>
    </source>
</evidence>
<dbReference type="GO" id="GO:0030490">
    <property type="term" value="P:maturation of SSU-rRNA"/>
    <property type="evidence" value="ECO:0007669"/>
    <property type="project" value="TreeGrafter"/>
</dbReference>
<evidence type="ECO:0000256" key="6">
    <source>
        <dbReference type="ARBA" id="ARBA00024695"/>
    </source>
</evidence>
<sequence length="368" mass="42785">MGKPKKQAFGAKSSKVEKKVKVNLFDLVGKGKKKAVQAPTSAALSRKRANESRQKTIGIEYKNFHKTNQIIDRRVAERSSKFSSVEKAEKRFVLQRKKMYASKNRFNLDDDKFRVVMVFQVIRRKRQLLIALANFGGGSFEDRDSNGHRSYKSKRNEVLANLIAASKQAKAARQMEKRLSWTNLMTWMICSKSFERRVLSDFNLLQAMNMPAIPMTPCIAHFNTMARILGAPRIEGWFPPKLRLIQTINTTRSTGWTAWRRLKKMILLMTDRTVYIEPDMDEEDDSISIKKEKKGKSGRRTMKQKLRRETRGAMKELRKDAMYLAKLQNEQRLKVSKERKEKTNLIMQSLQGQESEYKKRNLKNLSVL</sequence>
<evidence type="ECO:0000256" key="1">
    <source>
        <dbReference type="ARBA" id="ARBA00004604"/>
    </source>
</evidence>
<evidence type="ECO:0000256" key="4">
    <source>
        <dbReference type="ARBA" id="ARBA00022552"/>
    </source>
</evidence>
<evidence type="ECO:0000256" key="3">
    <source>
        <dbReference type="ARBA" id="ARBA00022517"/>
    </source>
</evidence>
<dbReference type="PANTHER" id="PTHR23183">
    <property type="entry name" value="NOP14"/>
    <property type="match status" value="1"/>
</dbReference>
<dbReference type="AlphaFoldDB" id="A0A915E1Z4"/>
<keyword evidence="5" id="KW-0539">Nucleus</keyword>
<evidence type="ECO:0000313" key="8">
    <source>
        <dbReference type="Proteomes" id="UP000887574"/>
    </source>
</evidence>
<keyword evidence="4" id="KW-0698">rRNA processing</keyword>
<name>A0A915E1Z4_9BILA</name>
<feature type="compositionally biased region" description="Basic residues" evidence="7">
    <location>
        <begin position="291"/>
        <end position="306"/>
    </location>
</feature>
<evidence type="ECO:0000256" key="7">
    <source>
        <dbReference type="SAM" id="MobiDB-lite"/>
    </source>
</evidence>
<accession>A0A915E1Z4</accession>
<dbReference type="WBParaSite" id="jg25616">
    <property type="protein sequence ID" value="jg25616"/>
    <property type="gene ID" value="jg25616"/>
</dbReference>
<dbReference type="GO" id="GO:0032040">
    <property type="term" value="C:small-subunit processome"/>
    <property type="evidence" value="ECO:0007669"/>
    <property type="project" value="InterPro"/>
</dbReference>
<evidence type="ECO:0000256" key="5">
    <source>
        <dbReference type="ARBA" id="ARBA00023242"/>
    </source>
</evidence>
<feature type="region of interest" description="Disordered" evidence="7">
    <location>
        <begin position="289"/>
        <end position="311"/>
    </location>
</feature>
<evidence type="ECO:0000313" key="9">
    <source>
        <dbReference type="WBParaSite" id="jg25616"/>
    </source>
</evidence>
<keyword evidence="3" id="KW-0690">Ribosome biogenesis</keyword>
<dbReference type="GO" id="GO:0030692">
    <property type="term" value="C:Noc4p-Nop14p complex"/>
    <property type="evidence" value="ECO:0007669"/>
    <property type="project" value="TreeGrafter"/>
</dbReference>
<reference evidence="9" key="1">
    <citation type="submission" date="2022-11" db="UniProtKB">
        <authorList>
            <consortium name="WormBaseParasite"/>
        </authorList>
    </citation>
    <scope>IDENTIFICATION</scope>
</reference>
<comment type="function">
    <text evidence="6">Involved in nucleolar processing of pre-18S ribosomal RNA. Has a role in the nuclear export of 40S pre-ribosomal subunit to the cytoplasm.</text>
</comment>
<organism evidence="8 9">
    <name type="scientific">Ditylenchus dipsaci</name>
    <dbReference type="NCBI Taxonomy" id="166011"/>
    <lineage>
        <taxon>Eukaryota</taxon>
        <taxon>Metazoa</taxon>
        <taxon>Ecdysozoa</taxon>
        <taxon>Nematoda</taxon>
        <taxon>Chromadorea</taxon>
        <taxon>Rhabditida</taxon>
        <taxon>Tylenchina</taxon>
        <taxon>Tylenchomorpha</taxon>
        <taxon>Sphaerularioidea</taxon>
        <taxon>Anguinidae</taxon>
        <taxon>Anguininae</taxon>
        <taxon>Ditylenchus</taxon>
    </lineage>
</organism>
<keyword evidence="8" id="KW-1185">Reference proteome</keyword>
<comment type="subcellular location">
    <subcellularLocation>
        <location evidence="1">Nucleus</location>
        <location evidence="1">Nucleolus</location>
    </subcellularLocation>
</comment>